<proteinExistence type="predicted"/>
<feature type="region of interest" description="Disordered" evidence="1">
    <location>
        <begin position="1"/>
        <end position="26"/>
    </location>
</feature>
<dbReference type="PANTHER" id="PTHR38790">
    <property type="entry name" value="2EXR DOMAIN-CONTAINING PROTEIN-RELATED"/>
    <property type="match status" value="1"/>
</dbReference>
<dbReference type="AlphaFoldDB" id="A0A8H7CGG9"/>
<evidence type="ECO:0000256" key="1">
    <source>
        <dbReference type="SAM" id="MobiDB-lite"/>
    </source>
</evidence>
<name>A0A8H7CGG9_9AGAR</name>
<reference evidence="2" key="1">
    <citation type="submission" date="2020-05" db="EMBL/GenBank/DDBJ databases">
        <title>Mycena genomes resolve the evolution of fungal bioluminescence.</title>
        <authorList>
            <person name="Tsai I.J."/>
        </authorList>
    </citation>
    <scope>NUCLEOTIDE SEQUENCE</scope>
    <source>
        <strain evidence="2">CCC161011</strain>
    </source>
</reference>
<dbReference type="Proteomes" id="UP000620124">
    <property type="component" value="Unassembled WGS sequence"/>
</dbReference>
<accession>A0A8H7CGG9</accession>
<evidence type="ECO:0000313" key="2">
    <source>
        <dbReference type="EMBL" id="KAF7334588.1"/>
    </source>
</evidence>
<gene>
    <name evidence="2" type="ORF">MVEN_02288700</name>
</gene>
<evidence type="ECO:0000313" key="3">
    <source>
        <dbReference type="Proteomes" id="UP000620124"/>
    </source>
</evidence>
<sequence>MPGPGKNKHKNKKKDKRTPNRQLGSRFMQLPPELRGEIYSHLFLSTRLMWGERAFGRTARQSIRSVSNALTLLRTCRRVNGEIGTTWLQQVLFSFESPEAMLDKLANIPTATRALIRHARVSGDPLMLSWEDDSVYYRTSQMLKLLPGLALDRLTILASRVPEVRYHTLDMLVRHGTGWKELYYLSHDSAFLAYADDDFMYERRYLRVPQPAGWQRVLEKRDGVRSGASVEIYRATSRRPCSVLLEPATRAVLVQTLAAGQDLTTYGDQEDISLMAAGERDKEVLVVVRRGQGVDYAEKEGSPYLEDGDIREDKQAQTWNQIKAEEDRLLHYDDDDDFLADYEEEEEQPLVERYDHVDEYVWPPLHFQ</sequence>
<dbReference type="PANTHER" id="PTHR38790:SF4">
    <property type="entry name" value="2EXR DOMAIN-CONTAINING PROTEIN"/>
    <property type="match status" value="1"/>
</dbReference>
<dbReference type="EMBL" id="JACAZI010000026">
    <property type="protein sequence ID" value="KAF7334588.1"/>
    <property type="molecule type" value="Genomic_DNA"/>
</dbReference>
<comment type="caution">
    <text evidence="2">The sequence shown here is derived from an EMBL/GenBank/DDBJ whole genome shotgun (WGS) entry which is preliminary data.</text>
</comment>
<dbReference type="OrthoDB" id="72726at2759"/>
<organism evidence="2 3">
    <name type="scientific">Mycena venus</name>
    <dbReference type="NCBI Taxonomy" id="2733690"/>
    <lineage>
        <taxon>Eukaryota</taxon>
        <taxon>Fungi</taxon>
        <taxon>Dikarya</taxon>
        <taxon>Basidiomycota</taxon>
        <taxon>Agaricomycotina</taxon>
        <taxon>Agaricomycetes</taxon>
        <taxon>Agaricomycetidae</taxon>
        <taxon>Agaricales</taxon>
        <taxon>Marasmiineae</taxon>
        <taxon>Mycenaceae</taxon>
        <taxon>Mycena</taxon>
    </lineage>
</organism>
<feature type="compositionally biased region" description="Basic residues" evidence="1">
    <location>
        <begin position="1"/>
        <end position="16"/>
    </location>
</feature>
<keyword evidence="3" id="KW-1185">Reference proteome</keyword>
<protein>
    <submittedName>
        <fullName evidence="2">Uncharacterized protein</fullName>
    </submittedName>
</protein>